<reference evidence="3" key="1">
    <citation type="journal article" date="2011" name="Nature">
        <title>Genome sequence and analysis of the tuber crop potato.</title>
        <authorList>
            <consortium name="The Potato Genome Sequencing Consortium"/>
        </authorList>
    </citation>
    <scope>NUCLEOTIDE SEQUENCE [LARGE SCALE GENOMIC DNA]</scope>
    <source>
        <strain evidence="3">cv. DM1-3 516 R44</strain>
    </source>
</reference>
<feature type="signal peptide" evidence="1">
    <location>
        <begin position="1"/>
        <end position="17"/>
    </location>
</feature>
<feature type="chain" id="PRO_5004011270" description="Secreted protein" evidence="1">
    <location>
        <begin position="18"/>
        <end position="142"/>
    </location>
</feature>
<organism evidence="2 3">
    <name type="scientific">Solanum tuberosum</name>
    <name type="common">Potato</name>
    <dbReference type="NCBI Taxonomy" id="4113"/>
    <lineage>
        <taxon>Eukaryota</taxon>
        <taxon>Viridiplantae</taxon>
        <taxon>Streptophyta</taxon>
        <taxon>Embryophyta</taxon>
        <taxon>Tracheophyta</taxon>
        <taxon>Spermatophyta</taxon>
        <taxon>Magnoliopsida</taxon>
        <taxon>eudicotyledons</taxon>
        <taxon>Gunneridae</taxon>
        <taxon>Pentapetalae</taxon>
        <taxon>asterids</taxon>
        <taxon>lamiids</taxon>
        <taxon>Solanales</taxon>
        <taxon>Solanaceae</taxon>
        <taxon>Solanoideae</taxon>
        <taxon>Solaneae</taxon>
        <taxon>Solanum</taxon>
    </lineage>
</organism>
<dbReference type="HOGENOM" id="CLU_1819253_0_0_1"/>
<dbReference type="EnsemblPlants" id="PGSC0003DMT400019339">
    <property type="protein sequence ID" value="PGSC0003DMT400019339"/>
    <property type="gene ID" value="PGSC0003DMG400007479"/>
</dbReference>
<name>M1ABY3_SOLTU</name>
<sequence length="142" mass="15321">MVLPVVLGQWLWLGVLASTMLRHDHKPSHEPWSRPLAVKWVVVPGPVAWPQRLASHKAKALSRGIPQSVVKITGRGGGHEVGAVLAKVGAAFAFGLGLAPLPWHLPFSLDSCSPQLNPRWSTKLTGSHFTILTLASNSKTFT</sequence>
<keyword evidence="3" id="KW-1185">Reference proteome</keyword>
<dbReference type="Gramene" id="PGSC0003DMT400019339">
    <property type="protein sequence ID" value="PGSC0003DMT400019339"/>
    <property type="gene ID" value="PGSC0003DMG400007479"/>
</dbReference>
<keyword evidence="1" id="KW-0732">Signal</keyword>
<reference evidence="2" key="2">
    <citation type="submission" date="2015-06" db="UniProtKB">
        <authorList>
            <consortium name="EnsemblPlants"/>
        </authorList>
    </citation>
    <scope>IDENTIFICATION</scope>
    <source>
        <strain evidence="2">DM1-3 516 R44</strain>
    </source>
</reference>
<protein>
    <recommendedName>
        <fullName evidence="4">Secreted protein</fullName>
    </recommendedName>
</protein>
<evidence type="ECO:0000313" key="3">
    <source>
        <dbReference type="Proteomes" id="UP000011115"/>
    </source>
</evidence>
<dbReference type="InParanoid" id="M1ABY3"/>
<dbReference type="PaxDb" id="4113-PGSC0003DMT400019339"/>
<evidence type="ECO:0000256" key="1">
    <source>
        <dbReference type="SAM" id="SignalP"/>
    </source>
</evidence>
<evidence type="ECO:0000313" key="2">
    <source>
        <dbReference type="EnsemblPlants" id="PGSC0003DMT400019339"/>
    </source>
</evidence>
<proteinExistence type="predicted"/>
<accession>M1ABY3</accession>
<evidence type="ECO:0008006" key="4">
    <source>
        <dbReference type="Google" id="ProtNLM"/>
    </source>
</evidence>
<dbReference type="Proteomes" id="UP000011115">
    <property type="component" value="Unassembled WGS sequence"/>
</dbReference>
<dbReference type="AlphaFoldDB" id="M1ABY3"/>